<dbReference type="STRING" id="1415166.NONO_c18120"/>
<protein>
    <submittedName>
        <fullName evidence="1">Uncharacterized protein</fullName>
    </submittedName>
</protein>
<dbReference type="OrthoDB" id="9964251at2"/>
<dbReference type="RefSeq" id="WP_025348114.1">
    <property type="nucleotide sequence ID" value="NZ_CP006850.1"/>
</dbReference>
<proteinExistence type="predicted"/>
<evidence type="ECO:0000313" key="1">
    <source>
        <dbReference type="EMBL" id="AHH16612.1"/>
    </source>
</evidence>
<dbReference type="EMBL" id="CP006850">
    <property type="protein sequence ID" value="AHH16612.1"/>
    <property type="molecule type" value="Genomic_DNA"/>
</dbReference>
<reference evidence="1 2" key="1">
    <citation type="journal article" date="2014" name="Appl. Environ. Microbiol.">
        <title>Insights into the Microbial Degradation of Rubber and Gutta-Percha by Analysis of the Complete Genome of Nocardia nova SH22a.</title>
        <authorList>
            <person name="Luo Q."/>
            <person name="Hiessl S."/>
            <person name="Poehlein A."/>
            <person name="Daniel R."/>
            <person name="Steinbuchel A."/>
        </authorList>
    </citation>
    <scope>NUCLEOTIDE SEQUENCE [LARGE SCALE GENOMIC DNA]</scope>
    <source>
        <strain evidence="1">SH22a</strain>
    </source>
</reference>
<dbReference type="KEGG" id="nno:NONO_c18120"/>
<dbReference type="HOGENOM" id="CLU_1904555_0_0_11"/>
<evidence type="ECO:0000313" key="2">
    <source>
        <dbReference type="Proteomes" id="UP000019150"/>
    </source>
</evidence>
<keyword evidence="2" id="KW-1185">Reference proteome</keyword>
<dbReference type="Proteomes" id="UP000019150">
    <property type="component" value="Chromosome"/>
</dbReference>
<sequence>MTAIESARTALVIADVELRHALQRATSEHVNALAPDLPPIVWTRRTAHDLAPYLVGQVPLSFHDGAQAPAVAQQWAERLGLAEVGCSHEGGREWAGDALLYTGGKQCNVRVWCVADEAAWDAAEAARDAAEGR</sequence>
<dbReference type="AlphaFoldDB" id="W5TBL7"/>
<gene>
    <name evidence="1" type="ORF">NONO_c18120</name>
</gene>
<organism evidence="1 2">
    <name type="scientific">Nocardia nova SH22a</name>
    <dbReference type="NCBI Taxonomy" id="1415166"/>
    <lineage>
        <taxon>Bacteria</taxon>
        <taxon>Bacillati</taxon>
        <taxon>Actinomycetota</taxon>
        <taxon>Actinomycetes</taxon>
        <taxon>Mycobacteriales</taxon>
        <taxon>Nocardiaceae</taxon>
        <taxon>Nocardia</taxon>
    </lineage>
</organism>
<name>W5TBL7_9NOCA</name>
<dbReference type="eggNOG" id="ENOG5031GR2">
    <property type="taxonomic scope" value="Bacteria"/>
</dbReference>
<accession>W5TBL7</accession>